<evidence type="ECO:0000313" key="5">
    <source>
        <dbReference type="Proteomes" id="UP000000709"/>
    </source>
</evidence>
<dbReference type="eggNOG" id="ENOG502S91K">
    <property type="taxonomic scope" value="Eukaryota"/>
</dbReference>
<dbReference type="GeneID" id="18871392"/>
<feature type="compositionally biased region" description="Acidic residues" evidence="1">
    <location>
        <begin position="434"/>
        <end position="452"/>
    </location>
</feature>
<dbReference type="InParanoid" id="G3AKY9"/>
<feature type="domain" description="Flo11" evidence="3">
    <location>
        <begin position="17"/>
        <end position="191"/>
    </location>
</feature>
<sequence length="1416" mass="156856">MLQFTFIFYLLGYMFLRASAENCFRDDQFTPKCYIEQGGNAMKNNYPILKEFKILDSVQLSEYNYLLHFSFKIDEVIAFKFMPKVESIQIVDLYDPQRTEILYDLDKGINQIEGEFYRFSVNWIIDADVFNNEKVCTTPFKVVYTGASQVSMNKRGPPVIFEYYHACPESNFPSDTPQLCWIQICKEEELPDPPPIMKPQEPEDDTTISTNEVNFSSEEAVSTTVSIESSPIITIPSTIETSFSNWAHPTYTSCANQILEDKCDVTFGQHSKSQNFPQLKTFEFVEIERVQDWFYQVIIEFEISPISNAKLQYVRFHVADGGSVFNYLSTGVLYDYNRNINLLGFSPYHFFIRWQMMANIEGDLVCAPPLKVEYMYILDQDEQNGLSSSDLEVVADYVYDCKNGDVPLQCWDLQCSKSEAPIEEIVTSLQENSELTEEEESTTSLEMEETSDILEGTSESTHEEFDLTVETITDTTETITDTTETTSLSEQPSVTILPTLFLPGDFPPPQEDVPEEVFDDVQCKISFGEFSENHNFPNLEIFEFRSIKKISEDYYEVEVEFKIDNSQLPTDNIDSIQFTGLQTANNYLGDTILLYSRELNGKLDNSPHHFLVHWVMEAGSYDEDYVCTTPFQVEYKWTVDDTQQRAISPQSQNSLPPTKRDEQETAIYIHDCPQDGNADLGLICWRIIEEDNTISELSSMTDSENEESTSLSVSFEEEEEEYTTASVPLQIIISNAPFDDEDLTSTSVEDTITAPTPAETIDPIEEEEITNVESHKEQSTDVSYSQETNTSYPETIVSSLEENTFSTLESSEVTSNDASIPHEEVTTLISDDISSEYIETPIIATTNLVTDSAPEDIILSSEESFSQHSQIFTSSDEMISGEMESTTDSTIYSATPSTIDQTAISSEETLWIETETIANTQVTTTETFSESHSHVVSDSPPLATTLTEIITTTSIDPSNPNFTAILTLTLTTTYIDPPPVLITTTVSESDSTYVTTITEPFNPPVIATTTVSRPDTTYVTTITEPYNPSVVVTTITRPDTTYVTTVMEPYNPPPVVVTVSNPDTAYVGTVTNSYVPSGVVTTIVYPDTTLVTTVMGPYVPPPFVTTVTGVNTVYVTTVTYPTVYPPAPTSPQPGGTTPGNVTPDQEEELQVPPSGGNPNDPANPNYPGSNPNDSSNSNVPANPNYPGVVPEQEEELQVQYPGGNPNSPVNPNDPVNPNAPVDPNYPGVTPEQEEELQVQYPGGGSNTPANPDGPAGSPNTPANPNDPSDNSNTQPGINPYQEEELQVPSTGGNPNSPAGNPNSSSGNSNDPSLEQQEELLQDPNVFTYTSAVPTTFVSDGQTYQTVVPVVYTTAVPDGGVPEVMVSPNDNPSPSGFNNNLEPDLEELLEDYEGSASGINSNVFMLCLCLIFTIMFL</sequence>
<proteinExistence type="predicted"/>
<evidence type="ECO:0000313" key="4">
    <source>
        <dbReference type="EMBL" id="EGW33032.1"/>
    </source>
</evidence>
<feature type="compositionally biased region" description="Polar residues" evidence="1">
    <location>
        <begin position="780"/>
        <end position="790"/>
    </location>
</feature>
<evidence type="ECO:0000256" key="2">
    <source>
        <dbReference type="SAM" id="SignalP"/>
    </source>
</evidence>
<name>G3AKY9_SPAPN</name>
<feature type="compositionally biased region" description="Low complexity" evidence="1">
    <location>
        <begin position="1257"/>
        <end position="1275"/>
    </location>
</feature>
<dbReference type="RefSeq" id="XP_007374547.1">
    <property type="nucleotide sequence ID" value="XM_007374485.1"/>
</dbReference>
<feature type="compositionally biased region" description="Low complexity" evidence="1">
    <location>
        <begin position="1288"/>
        <end position="1312"/>
    </location>
</feature>
<feature type="region of interest" description="Disordered" evidence="1">
    <location>
        <begin position="1123"/>
        <end position="1314"/>
    </location>
</feature>
<keyword evidence="5" id="KW-1185">Reference proteome</keyword>
<accession>G3AKY9</accession>
<feature type="domain" description="Flo11" evidence="3">
    <location>
        <begin position="250"/>
        <end position="421"/>
    </location>
</feature>
<evidence type="ECO:0000259" key="3">
    <source>
        <dbReference type="PROSITE" id="PS51824"/>
    </source>
</evidence>
<dbReference type="InterPro" id="IPR018789">
    <property type="entry name" value="Flo11"/>
</dbReference>
<evidence type="ECO:0000256" key="1">
    <source>
        <dbReference type="SAM" id="MobiDB-lite"/>
    </source>
</evidence>
<dbReference type="Pfam" id="PF10182">
    <property type="entry name" value="Flo11"/>
    <property type="match status" value="2"/>
</dbReference>
<feature type="signal peptide" evidence="2">
    <location>
        <begin position="1"/>
        <end position="20"/>
    </location>
</feature>
<feature type="chain" id="PRO_5003442584" description="Flo11 domain-containing protein" evidence="2">
    <location>
        <begin position="21"/>
        <end position="1416"/>
    </location>
</feature>
<feature type="domain" description="Flo11" evidence="3">
    <location>
        <begin position="510"/>
        <end position="695"/>
    </location>
</feature>
<dbReference type="PROSITE" id="PS51824">
    <property type="entry name" value="FLO11"/>
    <property type="match status" value="3"/>
</dbReference>
<feature type="compositionally biased region" description="Low complexity" evidence="1">
    <location>
        <begin position="1197"/>
        <end position="1226"/>
    </location>
</feature>
<dbReference type="Proteomes" id="UP000000709">
    <property type="component" value="Unassembled WGS sequence"/>
</dbReference>
<reference evidence="4 5" key="1">
    <citation type="journal article" date="2011" name="Proc. Natl. Acad. Sci. U.S.A.">
        <title>Comparative genomics of xylose-fermenting fungi for enhanced biofuel production.</title>
        <authorList>
            <person name="Wohlbach D.J."/>
            <person name="Kuo A."/>
            <person name="Sato T.K."/>
            <person name="Potts K.M."/>
            <person name="Salamov A.A."/>
            <person name="LaButti K.M."/>
            <person name="Sun H."/>
            <person name="Clum A."/>
            <person name="Pangilinan J.L."/>
            <person name="Lindquist E.A."/>
            <person name="Lucas S."/>
            <person name="Lapidus A."/>
            <person name="Jin M."/>
            <person name="Gunawan C."/>
            <person name="Balan V."/>
            <person name="Dale B.E."/>
            <person name="Jeffries T.W."/>
            <person name="Zinkel R."/>
            <person name="Barry K.W."/>
            <person name="Grigoriev I.V."/>
            <person name="Gasch A.P."/>
        </authorList>
    </citation>
    <scope>NUCLEOTIDE SEQUENCE [LARGE SCALE GENOMIC DNA]</scope>
    <source>
        <strain evidence="5">NRRL Y-27907 / 11-Y1</strain>
    </source>
</reference>
<dbReference type="KEGG" id="spaa:SPAPADRAFT_49958"/>
<dbReference type="HOGENOM" id="CLU_274765_0_0_1"/>
<protein>
    <recommendedName>
        <fullName evidence="3">Flo11 domain-containing protein</fullName>
    </recommendedName>
</protein>
<organism evidence="5">
    <name type="scientific">Spathaspora passalidarum (strain NRRL Y-27907 / 11-Y1)</name>
    <dbReference type="NCBI Taxonomy" id="619300"/>
    <lineage>
        <taxon>Eukaryota</taxon>
        <taxon>Fungi</taxon>
        <taxon>Dikarya</taxon>
        <taxon>Ascomycota</taxon>
        <taxon>Saccharomycotina</taxon>
        <taxon>Pichiomycetes</taxon>
        <taxon>Debaryomycetaceae</taxon>
        <taxon>Spathaspora</taxon>
    </lineage>
</organism>
<feature type="compositionally biased region" description="Low complexity" evidence="1">
    <location>
        <begin position="1163"/>
        <end position="1190"/>
    </location>
</feature>
<keyword evidence="2" id="KW-0732">Signal</keyword>
<dbReference type="EMBL" id="GL996501">
    <property type="protein sequence ID" value="EGW33032.1"/>
    <property type="molecule type" value="Genomic_DNA"/>
</dbReference>
<gene>
    <name evidence="4" type="ORF">SPAPADRAFT_49958</name>
</gene>
<feature type="region of interest" description="Disordered" evidence="1">
    <location>
        <begin position="429"/>
        <end position="461"/>
    </location>
</feature>
<feature type="region of interest" description="Disordered" evidence="1">
    <location>
        <begin position="771"/>
        <end position="790"/>
    </location>
</feature>